<gene>
    <name evidence="1" type="ORF">LCGC14_0487620</name>
</gene>
<organism evidence="1">
    <name type="scientific">marine sediment metagenome</name>
    <dbReference type="NCBI Taxonomy" id="412755"/>
    <lineage>
        <taxon>unclassified sequences</taxon>
        <taxon>metagenomes</taxon>
        <taxon>ecological metagenomes</taxon>
    </lineage>
</organism>
<evidence type="ECO:0000313" key="1">
    <source>
        <dbReference type="EMBL" id="KKN64842.1"/>
    </source>
</evidence>
<reference evidence="1" key="1">
    <citation type="journal article" date="2015" name="Nature">
        <title>Complex archaea that bridge the gap between prokaryotes and eukaryotes.</title>
        <authorList>
            <person name="Spang A."/>
            <person name="Saw J.H."/>
            <person name="Jorgensen S.L."/>
            <person name="Zaremba-Niedzwiedzka K."/>
            <person name="Martijn J."/>
            <person name="Lind A.E."/>
            <person name="van Eijk R."/>
            <person name="Schleper C."/>
            <person name="Guy L."/>
            <person name="Ettema T.J."/>
        </authorList>
    </citation>
    <scope>NUCLEOTIDE SEQUENCE</scope>
</reference>
<protein>
    <submittedName>
        <fullName evidence="1">Uncharacterized protein</fullName>
    </submittedName>
</protein>
<dbReference type="EMBL" id="LAZR01000542">
    <property type="protein sequence ID" value="KKN64842.1"/>
    <property type="molecule type" value="Genomic_DNA"/>
</dbReference>
<sequence>MPTVYGHKLRWTTDQTDCTECGAPHDGKWFMVSVVLETPHRVEHPSDPSESPRKLLCRECLPVWRADAKVHWDEHVKLTKHFSVHRPME</sequence>
<dbReference type="AlphaFoldDB" id="A0A0F9SQR9"/>
<name>A0A0F9SQR9_9ZZZZ</name>
<comment type="caution">
    <text evidence="1">The sequence shown here is derived from an EMBL/GenBank/DDBJ whole genome shotgun (WGS) entry which is preliminary data.</text>
</comment>
<accession>A0A0F9SQR9</accession>
<proteinExistence type="predicted"/>